<feature type="chain" id="PRO_5045620229" evidence="1">
    <location>
        <begin position="21"/>
        <end position="116"/>
    </location>
</feature>
<reference evidence="2 3" key="1">
    <citation type="submission" date="2021-08" db="EMBL/GenBank/DDBJ databases">
        <title>Devosia salina sp. nov., isolated from the South China Sea sediment.</title>
        <authorList>
            <person name="Zhou Z."/>
        </authorList>
    </citation>
    <scope>NUCLEOTIDE SEQUENCE [LARGE SCALE GENOMIC DNA]</scope>
    <source>
        <strain evidence="2 3">SCS-3</strain>
    </source>
</reference>
<gene>
    <name evidence="2" type="ORF">K1X15_10190</name>
</gene>
<dbReference type="RefSeq" id="WP_220307322.1">
    <property type="nucleotide sequence ID" value="NZ_CP080590.1"/>
</dbReference>
<name>A0ABX8WKQ9_9HYPH</name>
<evidence type="ECO:0000313" key="2">
    <source>
        <dbReference type="EMBL" id="QYO78870.1"/>
    </source>
</evidence>
<evidence type="ECO:0000313" key="3">
    <source>
        <dbReference type="Proteomes" id="UP000825799"/>
    </source>
</evidence>
<proteinExistence type="predicted"/>
<keyword evidence="1" id="KW-0732">Signal</keyword>
<dbReference type="EMBL" id="CP080590">
    <property type="protein sequence ID" value="QYO78870.1"/>
    <property type="molecule type" value="Genomic_DNA"/>
</dbReference>
<dbReference type="Proteomes" id="UP000825799">
    <property type="component" value="Chromosome"/>
</dbReference>
<organism evidence="2 3">
    <name type="scientific">Devosia salina</name>
    <dbReference type="NCBI Taxonomy" id="2860336"/>
    <lineage>
        <taxon>Bacteria</taxon>
        <taxon>Pseudomonadati</taxon>
        <taxon>Pseudomonadota</taxon>
        <taxon>Alphaproteobacteria</taxon>
        <taxon>Hyphomicrobiales</taxon>
        <taxon>Devosiaceae</taxon>
        <taxon>Devosia</taxon>
    </lineage>
</organism>
<feature type="signal peptide" evidence="1">
    <location>
        <begin position="1"/>
        <end position="20"/>
    </location>
</feature>
<protein>
    <submittedName>
        <fullName evidence="2">Uncharacterized protein</fullName>
    </submittedName>
</protein>
<evidence type="ECO:0000256" key="1">
    <source>
        <dbReference type="SAM" id="SignalP"/>
    </source>
</evidence>
<accession>A0ABX8WKQ9</accession>
<sequence length="116" mass="11361">MRNKLASVVTIGAISLFSFGNLQVAAAPVPGFEGLYEAVLGACTPPAGTPAACEAAINAYSAALVAAGVDPAVALQSFTELRAEVVAAGGGEAIDALFEELLPESGAVGGDEASPV</sequence>
<keyword evidence="3" id="KW-1185">Reference proteome</keyword>